<comment type="caution">
    <text evidence="2">The sequence shown here is derived from an EMBL/GenBank/DDBJ whole genome shotgun (WGS) entry which is preliminary data.</text>
</comment>
<dbReference type="AlphaFoldDB" id="A0AA88AY34"/>
<evidence type="ECO:0000313" key="2">
    <source>
        <dbReference type="EMBL" id="GMN55396.1"/>
    </source>
</evidence>
<gene>
    <name evidence="2" type="ORF">TIFTF001_024518</name>
</gene>
<dbReference type="Proteomes" id="UP001187192">
    <property type="component" value="Unassembled WGS sequence"/>
</dbReference>
<keyword evidence="3" id="KW-1185">Reference proteome</keyword>
<organism evidence="2 3">
    <name type="scientific">Ficus carica</name>
    <name type="common">Common fig</name>
    <dbReference type="NCBI Taxonomy" id="3494"/>
    <lineage>
        <taxon>Eukaryota</taxon>
        <taxon>Viridiplantae</taxon>
        <taxon>Streptophyta</taxon>
        <taxon>Embryophyta</taxon>
        <taxon>Tracheophyta</taxon>
        <taxon>Spermatophyta</taxon>
        <taxon>Magnoliopsida</taxon>
        <taxon>eudicotyledons</taxon>
        <taxon>Gunneridae</taxon>
        <taxon>Pentapetalae</taxon>
        <taxon>rosids</taxon>
        <taxon>fabids</taxon>
        <taxon>Rosales</taxon>
        <taxon>Moraceae</taxon>
        <taxon>Ficeae</taxon>
        <taxon>Ficus</taxon>
    </lineage>
</organism>
<feature type="region of interest" description="Disordered" evidence="1">
    <location>
        <begin position="1"/>
        <end position="22"/>
    </location>
</feature>
<evidence type="ECO:0000256" key="1">
    <source>
        <dbReference type="SAM" id="MobiDB-lite"/>
    </source>
</evidence>
<proteinExistence type="predicted"/>
<reference evidence="2" key="1">
    <citation type="submission" date="2023-07" db="EMBL/GenBank/DDBJ databases">
        <title>draft genome sequence of fig (Ficus carica).</title>
        <authorList>
            <person name="Takahashi T."/>
            <person name="Nishimura K."/>
        </authorList>
    </citation>
    <scope>NUCLEOTIDE SEQUENCE</scope>
</reference>
<sequence length="66" mass="6811">MSGLGQARHRERHGGGSGSVGCFAGPVAVAKHEGGRRVWVVSRVGSGGARRGRERKEGLVVMGWGG</sequence>
<accession>A0AA88AY34</accession>
<name>A0AA88AY34_FICCA</name>
<evidence type="ECO:0000313" key="3">
    <source>
        <dbReference type="Proteomes" id="UP001187192"/>
    </source>
</evidence>
<protein>
    <submittedName>
        <fullName evidence="2">Uncharacterized protein</fullName>
    </submittedName>
</protein>
<dbReference type="EMBL" id="BTGU01000057">
    <property type="protein sequence ID" value="GMN55396.1"/>
    <property type="molecule type" value="Genomic_DNA"/>
</dbReference>